<dbReference type="SUPFAM" id="SSF47336">
    <property type="entry name" value="ACP-like"/>
    <property type="match status" value="1"/>
</dbReference>
<dbReference type="EMBL" id="JACHMB010000001">
    <property type="protein sequence ID" value="MBB5773588.1"/>
    <property type="molecule type" value="Genomic_DNA"/>
</dbReference>
<sequence>MATLIPTRDELRDFFAEELELPADVVGYESDFEADLGVDSLATMEILVQLEKKYSIRLEESEFAGLTSVNAVHAFLADRLEAA</sequence>
<dbReference type="Gene3D" id="1.10.1200.10">
    <property type="entry name" value="ACP-like"/>
    <property type="match status" value="1"/>
</dbReference>
<gene>
    <name evidence="4" type="ORF">HD596_000344</name>
</gene>
<keyword evidence="1" id="KW-0596">Phosphopantetheine</keyword>
<protein>
    <submittedName>
        <fullName evidence="4">Acyl carrier protein</fullName>
    </submittedName>
</protein>
<dbReference type="InterPro" id="IPR009081">
    <property type="entry name" value="PP-bd_ACP"/>
</dbReference>
<dbReference type="RefSeq" id="WP_185067553.1">
    <property type="nucleotide sequence ID" value="NZ_JACHMB010000001.1"/>
</dbReference>
<evidence type="ECO:0000313" key="4">
    <source>
        <dbReference type="EMBL" id="MBB5773588.1"/>
    </source>
</evidence>
<dbReference type="AlphaFoldDB" id="A0A7W9FXZ9"/>
<accession>A0A7W9FXZ9</accession>
<feature type="domain" description="Carrier" evidence="3">
    <location>
        <begin position="5"/>
        <end position="80"/>
    </location>
</feature>
<keyword evidence="5" id="KW-1185">Reference proteome</keyword>
<evidence type="ECO:0000256" key="2">
    <source>
        <dbReference type="ARBA" id="ARBA00022553"/>
    </source>
</evidence>
<dbReference type="InterPro" id="IPR006162">
    <property type="entry name" value="Ppantetheine_attach_site"/>
</dbReference>
<name>A0A7W9FXZ9_9ACTN</name>
<dbReference type="InterPro" id="IPR036736">
    <property type="entry name" value="ACP-like_sf"/>
</dbReference>
<reference evidence="4 5" key="1">
    <citation type="submission" date="2020-08" db="EMBL/GenBank/DDBJ databases">
        <title>Sequencing the genomes of 1000 actinobacteria strains.</title>
        <authorList>
            <person name="Klenk H.-P."/>
        </authorList>
    </citation>
    <scope>NUCLEOTIDE SEQUENCE [LARGE SCALE GENOMIC DNA]</scope>
    <source>
        <strain evidence="4 5">DSM 45507</strain>
    </source>
</reference>
<evidence type="ECO:0000313" key="5">
    <source>
        <dbReference type="Proteomes" id="UP000579153"/>
    </source>
</evidence>
<keyword evidence="2" id="KW-0597">Phosphoprotein</keyword>
<dbReference type="Proteomes" id="UP000579153">
    <property type="component" value="Unassembled WGS sequence"/>
</dbReference>
<evidence type="ECO:0000259" key="3">
    <source>
        <dbReference type="PROSITE" id="PS50075"/>
    </source>
</evidence>
<proteinExistence type="predicted"/>
<organism evidence="4 5">
    <name type="scientific">Nonomuraea jabiensis</name>
    <dbReference type="NCBI Taxonomy" id="882448"/>
    <lineage>
        <taxon>Bacteria</taxon>
        <taxon>Bacillati</taxon>
        <taxon>Actinomycetota</taxon>
        <taxon>Actinomycetes</taxon>
        <taxon>Streptosporangiales</taxon>
        <taxon>Streptosporangiaceae</taxon>
        <taxon>Nonomuraea</taxon>
    </lineage>
</organism>
<dbReference type="PROSITE" id="PS00012">
    <property type="entry name" value="PHOSPHOPANTETHEINE"/>
    <property type="match status" value="1"/>
</dbReference>
<comment type="caution">
    <text evidence="4">The sequence shown here is derived from an EMBL/GenBank/DDBJ whole genome shotgun (WGS) entry which is preliminary data.</text>
</comment>
<dbReference type="PROSITE" id="PS50075">
    <property type="entry name" value="CARRIER"/>
    <property type="match status" value="1"/>
</dbReference>
<evidence type="ECO:0000256" key="1">
    <source>
        <dbReference type="ARBA" id="ARBA00022450"/>
    </source>
</evidence>
<dbReference type="Pfam" id="PF00550">
    <property type="entry name" value="PP-binding"/>
    <property type="match status" value="1"/>
</dbReference>